<accession>A0A8H4VS61</accession>
<organism evidence="2 3">
    <name type="scientific">Agrocybe pediades</name>
    <dbReference type="NCBI Taxonomy" id="84607"/>
    <lineage>
        <taxon>Eukaryota</taxon>
        <taxon>Fungi</taxon>
        <taxon>Dikarya</taxon>
        <taxon>Basidiomycota</taxon>
        <taxon>Agaricomycotina</taxon>
        <taxon>Agaricomycetes</taxon>
        <taxon>Agaricomycetidae</taxon>
        <taxon>Agaricales</taxon>
        <taxon>Agaricineae</taxon>
        <taxon>Strophariaceae</taxon>
        <taxon>Agrocybe</taxon>
    </lineage>
</organism>
<keyword evidence="1" id="KW-0472">Membrane</keyword>
<feature type="transmembrane region" description="Helical" evidence="1">
    <location>
        <begin position="89"/>
        <end position="111"/>
    </location>
</feature>
<keyword evidence="1" id="KW-0812">Transmembrane</keyword>
<sequence length="375" mass="40860">MSKVSTSRRRKAVETIATGPKSNILFPTMFSADDLPSSFSVAQQKALISADFNSTLLLQFLFGIYTGVFPAAIYIYIHKKNRTRASDMIIIGSTTALYFATALATVMNWLYTNILLGTHGATRAEMVLENLTQDGPLGEHIIEDLTIFVVYSLADGLLTLDLDQVFTAHRATHSGDSLLIDTKPGFKTIQVVGILDRLTAAAFVAVAATSFVSTGMICLQIWRHTTPRSQSRKRYRTIISALVESSAIYTAVVSFEAVLQFTYTGNIKRSLQVFVISYFVSAVSQMISGLAPSLMIARLFLSSGPEDTEDFSVHLPSDLITCASYATDTDMANAGADLEMQQMGSIGLGEDIRVVAPICHGQPEHEVEDRLNTTA</sequence>
<feature type="transmembrane region" description="Helical" evidence="1">
    <location>
        <begin position="56"/>
        <end position="77"/>
    </location>
</feature>
<reference evidence="2 3" key="1">
    <citation type="submission" date="2019-12" db="EMBL/GenBank/DDBJ databases">
        <authorList>
            <person name="Floudas D."/>
            <person name="Bentzer J."/>
            <person name="Ahren D."/>
            <person name="Johansson T."/>
            <person name="Persson P."/>
            <person name="Tunlid A."/>
        </authorList>
    </citation>
    <scope>NUCLEOTIDE SEQUENCE [LARGE SCALE GENOMIC DNA]</scope>
    <source>
        <strain evidence="2 3">CBS 102.39</strain>
    </source>
</reference>
<feature type="transmembrane region" description="Helical" evidence="1">
    <location>
        <begin position="200"/>
        <end position="222"/>
    </location>
</feature>
<evidence type="ECO:0000256" key="1">
    <source>
        <dbReference type="SAM" id="Phobius"/>
    </source>
</evidence>
<dbReference type="EMBL" id="JAACJL010000019">
    <property type="protein sequence ID" value="KAF4618089.1"/>
    <property type="molecule type" value="Genomic_DNA"/>
</dbReference>
<feature type="transmembrane region" description="Helical" evidence="1">
    <location>
        <begin position="275"/>
        <end position="301"/>
    </location>
</feature>
<gene>
    <name evidence="2" type="ORF">D9613_012666</name>
</gene>
<comment type="caution">
    <text evidence="2">The sequence shown here is derived from an EMBL/GenBank/DDBJ whole genome shotgun (WGS) entry which is preliminary data.</text>
</comment>
<evidence type="ECO:0000313" key="2">
    <source>
        <dbReference type="EMBL" id="KAF4618089.1"/>
    </source>
</evidence>
<name>A0A8H4VS61_9AGAR</name>
<evidence type="ECO:0000313" key="3">
    <source>
        <dbReference type="Proteomes" id="UP000521872"/>
    </source>
</evidence>
<dbReference type="Proteomes" id="UP000521872">
    <property type="component" value="Unassembled WGS sequence"/>
</dbReference>
<feature type="transmembrane region" description="Helical" evidence="1">
    <location>
        <begin position="242"/>
        <end position="263"/>
    </location>
</feature>
<protein>
    <submittedName>
        <fullName evidence="2">Uncharacterized protein</fullName>
    </submittedName>
</protein>
<keyword evidence="1" id="KW-1133">Transmembrane helix</keyword>
<proteinExistence type="predicted"/>
<dbReference type="AlphaFoldDB" id="A0A8H4VS61"/>
<keyword evidence="3" id="KW-1185">Reference proteome</keyword>